<feature type="domain" description="GGDEF" evidence="3">
    <location>
        <begin position="568"/>
        <end position="698"/>
    </location>
</feature>
<dbReference type="InterPro" id="IPR029787">
    <property type="entry name" value="Nucleotide_cyclase"/>
</dbReference>
<dbReference type="Gene3D" id="3.30.450.20">
    <property type="entry name" value="PAS domain"/>
    <property type="match status" value="3"/>
</dbReference>
<dbReference type="CDD" id="cd01949">
    <property type="entry name" value="GGDEF"/>
    <property type="match status" value="1"/>
</dbReference>
<dbReference type="Proteomes" id="UP000477488">
    <property type="component" value="Unassembled WGS sequence"/>
</dbReference>
<dbReference type="SMART" id="SM00091">
    <property type="entry name" value="PAS"/>
    <property type="match status" value="2"/>
</dbReference>
<dbReference type="PANTHER" id="PTHR44757:SF2">
    <property type="entry name" value="BIOFILM ARCHITECTURE MAINTENANCE PROTEIN MBAA"/>
    <property type="match status" value="1"/>
</dbReference>
<feature type="domain" description="PAS" evidence="1">
    <location>
        <begin position="146"/>
        <end position="221"/>
    </location>
</feature>
<dbReference type="RefSeq" id="WP_154510825.1">
    <property type="nucleotide sequence ID" value="NZ_JAXELC010000040.1"/>
</dbReference>
<dbReference type="InterPro" id="IPR000700">
    <property type="entry name" value="PAS-assoc_C"/>
</dbReference>
<sequence>MAAEQDIEFTPLQGMPATPFRIGGDDLSCALVVCGAEKDYPLIYVNEAFLACVGYSRTEFFEKTGGYYAAVIHPEDRERARAIVDEAAPEGRAFSAEYRVMKKDGGAVWLREAGRALLAGDGCLITVSVCRDLGREVALRERLKQRGRQLQDLMDALPCGICRVTADDSLSIIYANNYFYSMLNYTPGKAAERHLHSVEAFIHPRDMKMVRSTIRENIAQGRTFFELEHRFFDSAGKVLWALIRCRLDPEEPGYLTCVLFDITSRKRMEEDLRLSEEKSRIAFRHTGKVMAVYDPVGHILFQSEEDAAVLGVPPAMPGVPESFVTNGIVAEESVESFLRFYHSMQRGIPSGETNVKLKIADHFEWFSGRYTLIFDTEGNPRRSIISYENVTEQREKELAYQKWIQFFKTQQENSIGYYEFNLTKNIYEGNERRNSGSLPEDVKSFSETMEYIFSHYIYEEDLPAYQSIFDREKLLGKFYSGQREIHFEHRRFNADGSLYWASAGIQLVPDPLTNDVKAFILIKDIDAQKKKDLELRCLLELDALTGLLNRATVVERVTEMLRRSASGMEHALIMLDLDNFKLLNDSRGHQFGDEVLKSVADSLRDVLRRHDLCGRLGGDEFVVFLPHIPAGRELEKRLEALRGATAKDYGGGLSITGSLGLARFPLDGANFDELYRKADLALYEAKRRGRDRFVIYHPDLEE</sequence>
<dbReference type="EMBL" id="VUMH01000006">
    <property type="protein sequence ID" value="MSS27913.1"/>
    <property type="molecule type" value="Genomic_DNA"/>
</dbReference>
<dbReference type="CDD" id="cd00130">
    <property type="entry name" value="PAS"/>
    <property type="match status" value="2"/>
</dbReference>
<dbReference type="InterPro" id="IPR043128">
    <property type="entry name" value="Rev_trsase/Diguanyl_cyclase"/>
</dbReference>
<dbReference type="SMART" id="SM00086">
    <property type="entry name" value="PAC"/>
    <property type="match status" value="3"/>
</dbReference>
<feature type="domain" description="PAC" evidence="2">
    <location>
        <begin position="94"/>
        <end position="145"/>
    </location>
</feature>
<accession>A0A6L5XKX0</accession>
<dbReference type="InterPro" id="IPR013655">
    <property type="entry name" value="PAS_fold_3"/>
</dbReference>
<evidence type="ECO:0000259" key="3">
    <source>
        <dbReference type="PROSITE" id="PS50887"/>
    </source>
</evidence>
<dbReference type="SUPFAM" id="SSF55785">
    <property type="entry name" value="PYP-like sensor domain (PAS domain)"/>
    <property type="match status" value="3"/>
</dbReference>
<dbReference type="SUPFAM" id="SSF55073">
    <property type="entry name" value="Nucleotide cyclase"/>
    <property type="match status" value="1"/>
</dbReference>
<dbReference type="Pfam" id="PF00990">
    <property type="entry name" value="GGDEF"/>
    <property type="match status" value="1"/>
</dbReference>
<reference evidence="4 5" key="1">
    <citation type="submission" date="2019-09" db="EMBL/GenBank/DDBJ databases">
        <title>In-depth cultivation of the pig gut microbiome towards novel bacterial diversity and tailored functional studies.</title>
        <authorList>
            <person name="Wylensek D."/>
            <person name="Hitch T.C.A."/>
            <person name="Clavel T."/>
        </authorList>
    </citation>
    <scope>NUCLEOTIDE SEQUENCE [LARGE SCALE GENOMIC DNA]</scope>
    <source>
        <strain evidence="4 5">PG-178-WT-4</strain>
    </source>
</reference>
<feature type="domain" description="PAS" evidence="1">
    <location>
        <begin position="42"/>
        <end position="91"/>
    </location>
</feature>
<dbReference type="InterPro" id="IPR001610">
    <property type="entry name" value="PAC"/>
</dbReference>
<keyword evidence="5" id="KW-1185">Reference proteome</keyword>
<proteinExistence type="predicted"/>
<comment type="caution">
    <text evidence="4">The sequence shown here is derived from an EMBL/GenBank/DDBJ whole genome shotgun (WGS) entry which is preliminary data.</text>
</comment>
<evidence type="ECO:0000259" key="1">
    <source>
        <dbReference type="PROSITE" id="PS50112"/>
    </source>
</evidence>
<dbReference type="InterPro" id="IPR000014">
    <property type="entry name" value="PAS"/>
</dbReference>
<dbReference type="NCBIfam" id="TIGR00254">
    <property type="entry name" value="GGDEF"/>
    <property type="match status" value="1"/>
</dbReference>
<dbReference type="Pfam" id="PF08447">
    <property type="entry name" value="PAS_3"/>
    <property type="match status" value="2"/>
</dbReference>
<protein>
    <submittedName>
        <fullName evidence="4">Diguanylate cyclase</fullName>
    </submittedName>
</protein>
<dbReference type="PROSITE" id="PS50112">
    <property type="entry name" value="PAS"/>
    <property type="match status" value="2"/>
</dbReference>
<dbReference type="InterPro" id="IPR000160">
    <property type="entry name" value="GGDEF_dom"/>
</dbReference>
<dbReference type="NCBIfam" id="TIGR00229">
    <property type="entry name" value="sensory_box"/>
    <property type="match status" value="2"/>
</dbReference>
<evidence type="ECO:0000313" key="4">
    <source>
        <dbReference type="EMBL" id="MSS27913.1"/>
    </source>
</evidence>
<dbReference type="SMART" id="SM00267">
    <property type="entry name" value="GGDEF"/>
    <property type="match status" value="1"/>
</dbReference>
<dbReference type="Gene3D" id="3.30.70.270">
    <property type="match status" value="1"/>
</dbReference>
<dbReference type="PANTHER" id="PTHR44757">
    <property type="entry name" value="DIGUANYLATE CYCLASE DGCP"/>
    <property type="match status" value="1"/>
</dbReference>
<dbReference type="InterPro" id="IPR035965">
    <property type="entry name" value="PAS-like_dom_sf"/>
</dbReference>
<dbReference type="InterPro" id="IPR052155">
    <property type="entry name" value="Biofilm_reg_signaling"/>
</dbReference>
<name>A0A6L5XKX0_9BACT</name>
<organism evidence="4 5">
    <name type="scientific">Desulfovibrio porci</name>
    <dbReference type="NCBI Taxonomy" id="2605782"/>
    <lineage>
        <taxon>Bacteria</taxon>
        <taxon>Pseudomonadati</taxon>
        <taxon>Thermodesulfobacteriota</taxon>
        <taxon>Desulfovibrionia</taxon>
        <taxon>Desulfovibrionales</taxon>
        <taxon>Desulfovibrionaceae</taxon>
        <taxon>Desulfovibrio</taxon>
    </lineage>
</organism>
<gene>
    <name evidence="4" type="ORF">FYJ44_07625</name>
</gene>
<dbReference type="AlphaFoldDB" id="A0A6L5XKX0"/>
<evidence type="ECO:0000313" key="5">
    <source>
        <dbReference type="Proteomes" id="UP000477488"/>
    </source>
</evidence>
<dbReference type="PROSITE" id="PS50113">
    <property type="entry name" value="PAC"/>
    <property type="match status" value="1"/>
</dbReference>
<dbReference type="PROSITE" id="PS50887">
    <property type="entry name" value="GGDEF"/>
    <property type="match status" value="1"/>
</dbReference>
<evidence type="ECO:0000259" key="2">
    <source>
        <dbReference type="PROSITE" id="PS50113"/>
    </source>
</evidence>